<dbReference type="Proteomes" id="UP000016203">
    <property type="component" value="Unassembled WGS sequence"/>
</dbReference>
<accession>R9B3W6</accession>
<dbReference type="HOGENOM" id="CLU_524435_0_0_6"/>
<keyword evidence="4" id="KW-1185">Reference proteome</keyword>
<dbReference type="Gene3D" id="2.150.10.10">
    <property type="entry name" value="Serralysin-like metalloprotease, C-terminal"/>
    <property type="match status" value="1"/>
</dbReference>
<dbReference type="InterPro" id="IPR011049">
    <property type="entry name" value="Serralysin-like_metalloprot_C"/>
</dbReference>
<organism evidence="1 3">
    <name type="scientific">Acinetobacter genomosp. 15BJ</name>
    <dbReference type="NCBI Taxonomy" id="106651"/>
    <lineage>
        <taxon>Bacteria</taxon>
        <taxon>Pseudomonadati</taxon>
        <taxon>Pseudomonadota</taxon>
        <taxon>Gammaproteobacteria</taxon>
        <taxon>Moraxellales</taxon>
        <taxon>Moraxellaceae</taxon>
        <taxon>Acinetobacter</taxon>
    </lineage>
</organism>
<evidence type="ECO:0000313" key="3">
    <source>
        <dbReference type="Proteomes" id="UP000016203"/>
    </source>
</evidence>
<evidence type="ECO:0000313" key="1">
    <source>
        <dbReference type="EMBL" id="EOR09189.1"/>
    </source>
</evidence>
<sequence>MKTIRRQYDVLGQSQEPKDHTTSEIFNLNKGTFSDYTTNQAKNSVLFYKDKESIVNVERDNERLFNLIPKVRAENNLTSITKIHDVDQFFSFLNESLYKVVSKVHNFLDVHFLKALDDLSIDQFKGSDVDNIYYVNHPSDFVQEYSIQYYEVFDKVWVDNSYYESQWVESGYERENLIVDGHNGSVWVESGYYDQIEVVEGYTEQVLVEQGHFETQKIYKDQVGVIYVDDHSPTSDYYKYLTQYYDAKTKVWQAGYELTLAESKNVWVDTSYYESQWVETNHYQKTIWVDTSHYEDQWVDTSHYEKEWIDTSGYENILISSGYWENQLIESGYRDVDFGGHDKVLSSVSYSLMGNYDWVNDPESIERHLECGRYIEDLELVGSANINATGNGLDNVITGNVGNNILDGRGGHDNYIGGAGSDTVIYNILNYSDGLVDRWQDFHVGNVWTDLQADKIDLSQLLTDYTGDGSTASLEKFIHVNQEGENTIVSIDRDGEASAENSVQLVLLNNVNTTLSELLGNHQIIF</sequence>
<dbReference type="PATRIC" id="fig|1217699.3.peg.1008"/>
<dbReference type="EMBL" id="JAUMJH010000019">
    <property type="protein sequence ID" value="MDO3657364.1"/>
    <property type="molecule type" value="Genomic_DNA"/>
</dbReference>
<dbReference type="Proteomes" id="UP001168902">
    <property type="component" value="Unassembled WGS sequence"/>
</dbReference>
<dbReference type="NCBIfam" id="TIGR03661">
    <property type="entry name" value="T1SS_VCA0849"/>
    <property type="match status" value="1"/>
</dbReference>
<dbReference type="AlphaFoldDB" id="R9B3W6"/>
<proteinExistence type="predicted"/>
<protein>
    <submittedName>
        <fullName evidence="2">Type I secretion C-terminal target domain-containing protein</fullName>
    </submittedName>
</protein>
<name>R9B3W6_9GAMM</name>
<dbReference type="OrthoDB" id="8481600at2"/>
<reference evidence="1 3" key="1">
    <citation type="submission" date="2013-03" db="EMBL/GenBank/DDBJ databases">
        <title>The Genome Sequence of Acinetobacter sp. CIP 110321.</title>
        <authorList>
            <consortium name="The Broad Institute Genome Sequencing Platform"/>
            <consortium name="The Broad Institute Genome Sequencing Center for Infectious Disease"/>
            <person name="Cerqueira G."/>
            <person name="Feldgarden M."/>
            <person name="Courvalin P."/>
            <person name="Perichon B."/>
            <person name="Grillot-Courvalin C."/>
            <person name="Clermont D."/>
            <person name="Rocha E."/>
            <person name="Yoon E.-J."/>
            <person name="Nemec A."/>
            <person name="Walker B."/>
            <person name="Young S.K."/>
            <person name="Zeng Q."/>
            <person name="Gargeya S."/>
            <person name="Fitzgerald M."/>
            <person name="Haas B."/>
            <person name="Abouelleil A."/>
            <person name="Alvarado L."/>
            <person name="Arachchi H.M."/>
            <person name="Berlin A.M."/>
            <person name="Chapman S.B."/>
            <person name="Dewar J."/>
            <person name="Goldberg J."/>
            <person name="Griggs A."/>
            <person name="Gujja S."/>
            <person name="Hansen M."/>
            <person name="Howarth C."/>
            <person name="Imamovic A."/>
            <person name="Larimer J."/>
            <person name="McCowan C."/>
            <person name="Murphy C."/>
            <person name="Neiman D."/>
            <person name="Pearson M."/>
            <person name="Priest M."/>
            <person name="Roberts A."/>
            <person name="Saif S."/>
            <person name="Shea T."/>
            <person name="Sisk P."/>
            <person name="Sykes S."/>
            <person name="Wortman J."/>
            <person name="Nusbaum C."/>
            <person name="Birren B."/>
        </authorList>
    </citation>
    <scope>NUCLEOTIDE SEQUENCE [LARGE SCALE GENOMIC DNA]</scope>
    <source>
        <strain evidence="1 3">CIP 110321</strain>
    </source>
</reference>
<dbReference type="SUPFAM" id="SSF51120">
    <property type="entry name" value="beta-Roll"/>
    <property type="match status" value="1"/>
</dbReference>
<gene>
    <name evidence="1" type="ORF">F896_01041</name>
    <name evidence="2" type="ORF">Q3V53_09140</name>
</gene>
<evidence type="ECO:0000313" key="4">
    <source>
        <dbReference type="Proteomes" id="UP001168902"/>
    </source>
</evidence>
<dbReference type="EMBL" id="AQFL01000007">
    <property type="protein sequence ID" value="EOR09189.1"/>
    <property type="molecule type" value="Genomic_DNA"/>
</dbReference>
<dbReference type="RefSeq" id="WP_016162888.1">
    <property type="nucleotide sequence ID" value="NZ_JAKZGC010000007.1"/>
</dbReference>
<evidence type="ECO:0000313" key="2">
    <source>
        <dbReference type="EMBL" id="MDO3657364.1"/>
    </source>
</evidence>
<dbReference type="InterPro" id="IPR019960">
    <property type="entry name" value="T1SS_VCA0849"/>
</dbReference>
<reference evidence="2 4" key="2">
    <citation type="submission" date="2023-07" db="EMBL/GenBank/DDBJ databases">
        <title>A novel proteolytic Acinetobacter species.</title>
        <authorList>
            <person name="Nemec A."/>
            <person name="Radolfova-Krizova L."/>
        </authorList>
    </citation>
    <scope>NUCLEOTIDE SEQUENCE [LARGE SCALE GENOMIC DNA]</scope>
    <source>
        <strain evidence="2 4">NIPH 1865</strain>
    </source>
</reference>
<comment type="caution">
    <text evidence="1">The sequence shown here is derived from an EMBL/GenBank/DDBJ whole genome shotgun (WGS) entry which is preliminary data.</text>
</comment>